<keyword evidence="1" id="KW-0479">Metal-binding</keyword>
<keyword evidence="1" id="KW-0862">Zinc</keyword>
<dbReference type="GO" id="GO:0008270">
    <property type="term" value="F:zinc ion binding"/>
    <property type="evidence" value="ECO:0007669"/>
    <property type="project" value="UniProtKB-KW"/>
</dbReference>
<sequence>KTELLASPPEGDNPFPFPAWEEGSGDENALVIHSQVEEEEHKCAACGESFPHPLSLLRHQKQQHAGERAFVCPECGRGFTLKGLSAGQRLPCQGYGP</sequence>
<feature type="domain" description="C2H2-type" evidence="3">
    <location>
        <begin position="41"/>
        <end position="69"/>
    </location>
</feature>
<dbReference type="PROSITE" id="PS00028">
    <property type="entry name" value="ZINC_FINGER_C2H2_1"/>
    <property type="match status" value="1"/>
</dbReference>
<dbReference type="SMART" id="SM00355">
    <property type="entry name" value="ZnF_C2H2"/>
    <property type="match status" value="1"/>
</dbReference>
<accession>A0A670JFQ5</accession>
<reference evidence="4" key="2">
    <citation type="submission" date="2025-08" db="UniProtKB">
        <authorList>
            <consortium name="Ensembl"/>
        </authorList>
    </citation>
    <scope>IDENTIFICATION</scope>
</reference>
<evidence type="ECO:0000259" key="3">
    <source>
        <dbReference type="PROSITE" id="PS50157"/>
    </source>
</evidence>
<evidence type="ECO:0000256" key="1">
    <source>
        <dbReference type="PROSITE-ProRule" id="PRU00042"/>
    </source>
</evidence>
<reference evidence="4 5" key="1">
    <citation type="journal article" date="2019" name="Proc. Natl. Acad. Sci. U.S.A.">
        <title>Regulatory changes in pterin and carotenoid genes underlie balanced color polymorphisms in the wall lizard.</title>
        <authorList>
            <person name="Andrade P."/>
            <person name="Pinho C."/>
            <person name="Perez I de Lanuza G."/>
            <person name="Afonso S."/>
            <person name="Brejcha J."/>
            <person name="Rubin C.J."/>
            <person name="Wallerman O."/>
            <person name="Pereira P."/>
            <person name="Sabatino S.J."/>
            <person name="Bellati A."/>
            <person name="Pellitteri-Rosa D."/>
            <person name="Bosakova Z."/>
            <person name="Bunikis I."/>
            <person name="Carretero M.A."/>
            <person name="Feiner N."/>
            <person name="Marsik P."/>
            <person name="Pauperio F."/>
            <person name="Salvi D."/>
            <person name="Soler L."/>
            <person name="While G.M."/>
            <person name="Uller T."/>
            <person name="Font E."/>
            <person name="Andersson L."/>
            <person name="Carneiro M."/>
        </authorList>
    </citation>
    <scope>NUCLEOTIDE SEQUENCE</scope>
</reference>
<proteinExistence type="predicted"/>
<organism evidence="4 5">
    <name type="scientific">Podarcis muralis</name>
    <name type="common">Wall lizard</name>
    <name type="synonym">Lacerta muralis</name>
    <dbReference type="NCBI Taxonomy" id="64176"/>
    <lineage>
        <taxon>Eukaryota</taxon>
        <taxon>Metazoa</taxon>
        <taxon>Chordata</taxon>
        <taxon>Craniata</taxon>
        <taxon>Vertebrata</taxon>
        <taxon>Euteleostomi</taxon>
        <taxon>Lepidosauria</taxon>
        <taxon>Squamata</taxon>
        <taxon>Bifurcata</taxon>
        <taxon>Unidentata</taxon>
        <taxon>Episquamata</taxon>
        <taxon>Laterata</taxon>
        <taxon>Lacertibaenia</taxon>
        <taxon>Lacertidae</taxon>
        <taxon>Podarcis</taxon>
    </lineage>
</organism>
<dbReference type="OMA" id="IIHHPAE"/>
<dbReference type="Gene3D" id="3.30.160.60">
    <property type="entry name" value="Classic Zinc Finger"/>
    <property type="match status" value="2"/>
</dbReference>
<dbReference type="Pfam" id="PF00096">
    <property type="entry name" value="zf-C2H2"/>
    <property type="match status" value="1"/>
</dbReference>
<keyword evidence="5" id="KW-1185">Reference proteome</keyword>
<reference evidence="4" key="3">
    <citation type="submission" date="2025-09" db="UniProtKB">
        <authorList>
            <consortium name="Ensembl"/>
        </authorList>
    </citation>
    <scope>IDENTIFICATION</scope>
</reference>
<dbReference type="AlphaFoldDB" id="A0A670JFQ5"/>
<evidence type="ECO:0000313" key="4">
    <source>
        <dbReference type="Ensembl" id="ENSPMRP00000021907.1"/>
    </source>
</evidence>
<dbReference type="GeneTree" id="ENSGT01140000283211"/>
<evidence type="ECO:0000313" key="5">
    <source>
        <dbReference type="Proteomes" id="UP000472272"/>
    </source>
</evidence>
<feature type="region of interest" description="Disordered" evidence="2">
    <location>
        <begin position="1"/>
        <end position="23"/>
    </location>
</feature>
<dbReference type="InterPro" id="IPR013087">
    <property type="entry name" value="Znf_C2H2_type"/>
</dbReference>
<name>A0A670JFQ5_PODMU</name>
<dbReference type="SUPFAM" id="SSF57667">
    <property type="entry name" value="beta-beta-alpha zinc fingers"/>
    <property type="match status" value="1"/>
</dbReference>
<dbReference type="InterPro" id="IPR036236">
    <property type="entry name" value="Znf_C2H2_sf"/>
</dbReference>
<keyword evidence="1" id="KW-0863">Zinc-finger</keyword>
<protein>
    <recommendedName>
        <fullName evidence="3">C2H2-type domain-containing protein</fullName>
    </recommendedName>
</protein>
<dbReference type="PROSITE" id="PS50157">
    <property type="entry name" value="ZINC_FINGER_C2H2_2"/>
    <property type="match status" value="1"/>
</dbReference>
<dbReference type="Ensembl" id="ENSPMRT00000023261.1">
    <property type="protein sequence ID" value="ENSPMRP00000021907.1"/>
    <property type="gene ID" value="ENSPMRG00000014236.1"/>
</dbReference>
<dbReference type="Proteomes" id="UP000472272">
    <property type="component" value="Chromosome 12"/>
</dbReference>
<evidence type="ECO:0000256" key="2">
    <source>
        <dbReference type="SAM" id="MobiDB-lite"/>
    </source>
</evidence>